<feature type="signal peptide" evidence="7">
    <location>
        <begin position="1"/>
        <end position="22"/>
    </location>
</feature>
<dbReference type="InterPro" id="IPR001248">
    <property type="entry name" value="Pur-cyt_permease"/>
</dbReference>
<organism evidence="8 9">
    <name type="scientific">Armillaria ostoyae</name>
    <name type="common">Armillaria root rot fungus</name>
    <dbReference type="NCBI Taxonomy" id="47428"/>
    <lineage>
        <taxon>Eukaryota</taxon>
        <taxon>Fungi</taxon>
        <taxon>Dikarya</taxon>
        <taxon>Basidiomycota</taxon>
        <taxon>Agaricomycotina</taxon>
        <taxon>Agaricomycetes</taxon>
        <taxon>Agaricomycetidae</taxon>
        <taxon>Agaricales</taxon>
        <taxon>Marasmiineae</taxon>
        <taxon>Physalacriaceae</taxon>
        <taxon>Armillaria</taxon>
    </lineage>
</organism>
<evidence type="ECO:0000256" key="2">
    <source>
        <dbReference type="ARBA" id="ARBA00008974"/>
    </source>
</evidence>
<dbReference type="AlphaFoldDB" id="A0A284RFB8"/>
<feature type="transmembrane region" description="Helical" evidence="6">
    <location>
        <begin position="374"/>
        <end position="394"/>
    </location>
</feature>
<reference evidence="9" key="1">
    <citation type="journal article" date="2017" name="Nat. Ecol. Evol.">
        <title>Genome expansion and lineage-specific genetic innovations in the forest pathogenic fungi Armillaria.</title>
        <authorList>
            <person name="Sipos G."/>
            <person name="Prasanna A.N."/>
            <person name="Walter M.C."/>
            <person name="O'Connor E."/>
            <person name="Balint B."/>
            <person name="Krizsan K."/>
            <person name="Kiss B."/>
            <person name="Hess J."/>
            <person name="Varga T."/>
            <person name="Slot J."/>
            <person name="Riley R."/>
            <person name="Boka B."/>
            <person name="Rigling D."/>
            <person name="Barry K."/>
            <person name="Lee J."/>
            <person name="Mihaltcheva S."/>
            <person name="LaButti K."/>
            <person name="Lipzen A."/>
            <person name="Waldron R."/>
            <person name="Moloney N.M."/>
            <person name="Sperisen C."/>
            <person name="Kredics L."/>
            <person name="Vagvoelgyi C."/>
            <person name="Patrignani A."/>
            <person name="Fitzpatrick D."/>
            <person name="Nagy I."/>
            <person name="Doyle S."/>
            <person name="Anderson J.B."/>
            <person name="Grigoriev I.V."/>
            <person name="Gueldener U."/>
            <person name="Muensterkoetter M."/>
            <person name="Nagy L.G."/>
        </authorList>
    </citation>
    <scope>NUCLEOTIDE SEQUENCE [LARGE SCALE GENOMIC DNA]</scope>
    <source>
        <strain evidence="9">C18/9</strain>
    </source>
</reference>
<dbReference type="Gene3D" id="1.10.4160.10">
    <property type="entry name" value="Hydantoin permease"/>
    <property type="match status" value="1"/>
</dbReference>
<comment type="similarity">
    <text evidence="2">Belongs to the purine-cytosine permease (2.A.39) family.</text>
</comment>
<dbReference type="OMA" id="VATWQTP"/>
<feature type="transmembrane region" description="Helical" evidence="6">
    <location>
        <begin position="126"/>
        <end position="148"/>
    </location>
</feature>
<sequence>MELSWSFLLYASLTLPFESVPARNLGIYIGAENFDEPRGFALNMLPRSLHQLNDAVKLHGDEEKHEKTDAWCNRDLVPMPPSRRTWGLVEYYGYWSLTSLNVSSWQTPNTYLTAGLSVGQSMGVILICRFVIGFFSTAIAWCGLRWHIGFTIQNRYSWGMRGSYVPLLQRVLLNFIWNAIQCWNGGKLVNVCITAVIPKFANLPNHLPADFPATAPEMVGFFVFWLCSLPFLYLPPESFRRPFQITCVYCAIGMICMLIWSLSVAKGVGPLFYSSQTTTSSSWSVSWIIMSCINSGVGSTAAGMTNGSDFSRYSKSRWGYVLGSNSSIFLTAILVSLVGLIVTSACQQIYGEIYWNPPDLLMRMMDSGQGSSKARAGVFFLALGFALTSGFENICGNAVAGGVDLSGVFPRYINIRRGALITFVAAWICQPWQLINRADRFLSVLSSFSVFLAPIMGIMCCDYYMLRRMRVKLSDLYELHGSYYYTWGFNLRTIPVWMAGWAPTVGGLSYVASGDESGPRALYKVYYCSFFVGFGISFILFYVVNTIFPPGNLGEIDEADYFGTFTPAEARKLGIVPHVGSVVSDIASVEKDKNLVAVEVDEVKSDVFDHAV</sequence>
<feature type="transmembrane region" description="Helical" evidence="6">
    <location>
        <begin position="218"/>
        <end position="234"/>
    </location>
</feature>
<comment type="subcellular location">
    <subcellularLocation>
        <location evidence="1">Membrane</location>
        <topology evidence="1">Multi-pass membrane protein</topology>
    </subcellularLocation>
</comment>
<evidence type="ECO:0000256" key="5">
    <source>
        <dbReference type="ARBA" id="ARBA00023136"/>
    </source>
</evidence>
<dbReference type="Pfam" id="PF02133">
    <property type="entry name" value="Transp_cyt_pur"/>
    <property type="match status" value="1"/>
</dbReference>
<dbReference type="EMBL" id="FUEG01000008">
    <property type="protein sequence ID" value="SJL07447.1"/>
    <property type="molecule type" value="Genomic_DNA"/>
</dbReference>
<feature type="transmembrane region" description="Helical" evidence="6">
    <location>
        <begin position="246"/>
        <end position="265"/>
    </location>
</feature>
<dbReference type="OrthoDB" id="2018619at2759"/>
<feature type="transmembrane region" description="Helical" evidence="6">
    <location>
        <begin position="415"/>
        <end position="435"/>
    </location>
</feature>
<dbReference type="GO" id="GO:0015205">
    <property type="term" value="F:nucleobase transmembrane transporter activity"/>
    <property type="evidence" value="ECO:0007669"/>
    <property type="project" value="TreeGrafter"/>
</dbReference>
<proteinExistence type="inferred from homology"/>
<accession>A0A284RFB8</accession>
<keyword evidence="9" id="KW-1185">Reference proteome</keyword>
<keyword evidence="7" id="KW-0732">Signal</keyword>
<evidence type="ECO:0000256" key="6">
    <source>
        <dbReference type="SAM" id="Phobius"/>
    </source>
</evidence>
<dbReference type="GO" id="GO:0005886">
    <property type="term" value="C:plasma membrane"/>
    <property type="evidence" value="ECO:0007669"/>
    <property type="project" value="TreeGrafter"/>
</dbReference>
<dbReference type="Proteomes" id="UP000219338">
    <property type="component" value="Unassembled WGS sequence"/>
</dbReference>
<keyword evidence="3 6" id="KW-0812">Transmembrane</keyword>
<feature type="chain" id="PRO_5013080461" evidence="7">
    <location>
        <begin position="23"/>
        <end position="612"/>
    </location>
</feature>
<evidence type="ECO:0000256" key="3">
    <source>
        <dbReference type="ARBA" id="ARBA00022692"/>
    </source>
</evidence>
<evidence type="ECO:0000256" key="7">
    <source>
        <dbReference type="SAM" id="SignalP"/>
    </source>
</evidence>
<evidence type="ECO:0000256" key="4">
    <source>
        <dbReference type="ARBA" id="ARBA00022989"/>
    </source>
</evidence>
<dbReference type="CDD" id="cd11482">
    <property type="entry name" value="SLC-NCS1sbd_NRT1-like"/>
    <property type="match status" value="1"/>
</dbReference>
<feature type="transmembrane region" description="Helical" evidence="6">
    <location>
        <begin position="441"/>
        <end position="466"/>
    </location>
</feature>
<keyword evidence="5 6" id="KW-0472">Membrane</keyword>
<gene>
    <name evidence="8" type="ORF">ARMOST_10797</name>
</gene>
<dbReference type="InterPro" id="IPR045225">
    <property type="entry name" value="Uracil/uridine/allantoin_perm"/>
</dbReference>
<name>A0A284RFB8_ARMOS</name>
<dbReference type="PANTHER" id="PTHR30618:SF4">
    <property type="entry name" value="ALLANTOIN PERMEASE"/>
    <property type="match status" value="1"/>
</dbReference>
<evidence type="ECO:0000313" key="9">
    <source>
        <dbReference type="Proteomes" id="UP000219338"/>
    </source>
</evidence>
<protein>
    <submittedName>
        <fullName evidence="8">Related to uracil permease</fullName>
    </submittedName>
</protein>
<keyword evidence="4 6" id="KW-1133">Transmembrane helix</keyword>
<evidence type="ECO:0000313" key="8">
    <source>
        <dbReference type="EMBL" id="SJL07447.1"/>
    </source>
</evidence>
<feature type="transmembrane region" description="Helical" evidence="6">
    <location>
        <begin position="328"/>
        <end position="350"/>
    </location>
</feature>
<dbReference type="PANTHER" id="PTHR30618">
    <property type="entry name" value="NCS1 FAMILY PURINE/PYRIMIDINE TRANSPORTER"/>
    <property type="match status" value="1"/>
</dbReference>
<evidence type="ECO:0000256" key="1">
    <source>
        <dbReference type="ARBA" id="ARBA00004141"/>
    </source>
</evidence>
<feature type="transmembrane region" description="Helical" evidence="6">
    <location>
        <begin position="285"/>
        <end position="307"/>
    </location>
</feature>
<feature type="transmembrane region" description="Helical" evidence="6">
    <location>
        <begin position="525"/>
        <end position="544"/>
    </location>
</feature>